<gene>
    <name evidence="2" type="ORF">AAHA92_22784</name>
</gene>
<dbReference type="AlphaFoldDB" id="A0ABD1GPS7"/>
<dbReference type="Proteomes" id="UP001567538">
    <property type="component" value="Unassembled WGS sequence"/>
</dbReference>
<proteinExistence type="predicted"/>
<keyword evidence="3" id="KW-1185">Reference proteome</keyword>
<sequence>MSSHHQDPIFSLTTIPAFLSIFTGILHFLREKARLGDLNPHQFQIFLGDSPQFLAHPEASFPFLWCWEL</sequence>
<keyword evidence="1" id="KW-1133">Transmembrane helix</keyword>
<reference evidence="2 3" key="1">
    <citation type="submission" date="2024-06" db="EMBL/GenBank/DDBJ databases">
        <title>A chromosome level genome sequence of Diviner's sage (Salvia divinorum).</title>
        <authorList>
            <person name="Ford S.A."/>
            <person name="Ro D.-K."/>
            <person name="Ness R.W."/>
            <person name="Phillips M.A."/>
        </authorList>
    </citation>
    <scope>NUCLEOTIDE SEQUENCE [LARGE SCALE GENOMIC DNA]</scope>
    <source>
        <strain evidence="2">SAF-2024a</strain>
        <tissue evidence="2">Leaf</tissue>
    </source>
</reference>
<organism evidence="2 3">
    <name type="scientific">Salvia divinorum</name>
    <name type="common">Maria pastora</name>
    <name type="synonym">Diviner's sage</name>
    <dbReference type="NCBI Taxonomy" id="28513"/>
    <lineage>
        <taxon>Eukaryota</taxon>
        <taxon>Viridiplantae</taxon>
        <taxon>Streptophyta</taxon>
        <taxon>Embryophyta</taxon>
        <taxon>Tracheophyta</taxon>
        <taxon>Spermatophyta</taxon>
        <taxon>Magnoliopsida</taxon>
        <taxon>eudicotyledons</taxon>
        <taxon>Gunneridae</taxon>
        <taxon>Pentapetalae</taxon>
        <taxon>asterids</taxon>
        <taxon>lamiids</taxon>
        <taxon>Lamiales</taxon>
        <taxon>Lamiaceae</taxon>
        <taxon>Nepetoideae</taxon>
        <taxon>Mentheae</taxon>
        <taxon>Salviinae</taxon>
        <taxon>Salvia</taxon>
        <taxon>Salvia subgen. Calosphace</taxon>
    </lineage>
</organism>
<evidence type="ECO:0000313" key="3">
    <source>
        <dbReference type="Proteomes" id="UP001567538"/>
    </source>
</evidence>
<evidence type="ECO:0000313" key="2">
    <source>
        <dbReference type="EMBL" id="KAL1546141.1"/>
    </source>
</evidence>
<protein>
    <submittedName>
        <fullName evidence="2">Uncharacterized protein</fullName>
    </submittedName>
</protein>
<name>A0ABD1GPS7_SALDI</name>
<keyword evidence="1" id="KW-0812">Transmembrane</keyword>
<comment type="caution">
    <text evidence="2">The sequence shown here is derived from an EMBL/GenBank/DDBJ whole genome shotgun (WGS) entry which is preliminary data.</text>
</comment>
<dbReference type="EMBL" id="JBEAFC010000008">
    <property type="protein sequence ID" value="KAL1546141.1"/>
    <property type="molecule type" value="Genomic_DNA"/>
</dbReference>
<feature type="transmembrane region" description="Helical" evidence="1">
    <location>
        <begin position="12"/>
        <end position="29"/>
    </location>
</feature>
<evidence type="ECO:0000256" key="1">
    <source>
        <dbReference type="SAM" id="Phobius"/>
    </source>
</evidence>
<keyword evidence="1" id="KW-0472">Membrane</keyword>
<accession>A0ABD1GPS7</accession>